<dbReference type="Pfam" id="PF22486">
    <property type="entry name" value="MATH_2"/>
    <property type="match status" value="1"/>
</dbReference>
<name>A0A8T0QTM3_PANVG</name>
<evidence type="ECO:0000256" key="1">
    <source>
        <dbReference type="ARBA" id="ARBA00004906"/>
    </source>
</evidence>
<evidence type="ECO:0000259" key="4">
    <source>
        <dbReference type="PROSITE" id="PS50144"/>
    </source>
</evidence>
<gene>
    <name evidence="5" type="ORF">PVAP13_6NG027183</name>
</gene>
<dbReference type="PANTHER" id="PTHR26379:SF332">
    <property type="entry name" value="OS08G0128900 PROTEIN"/>
    <property type="match status" value="1"/>
</dbReference>
<dbReference type="InterPro" id="IPR002083">
    <property type="entry name" value="MATH/TRAF_dom"/>
</dbReference>
<evidence type="ECO:0000256" key="2">
    <source>
        <dbReference type="ARBA" id="ARBA00010846"/>
    </source>
</evidence>
<proteinExistence type="inferred from homology"/>
<reference evidence="5" key="1">
    <citation type="submission" date="2020-05" db="EMBL/GenBank/DDBJ databases">
        <title>WGS assembly of Panicum virgatum.</title>
        <authorList>
            <person name="Lovell J.T."/>
            <person name="Jenkins J."/>
            <person name="Shu S."/>
            <person name="Juenger T.E."/>
            <person name="Schmutz J."/>
        </authorList>
    </citation>
    <scope>NUCLEOTIDE SEQUENCE</scope>
    <source>
        <strain evidence="5">AP13</strain>
    </source>
</reference>
<dbReference type="PANTHER" id="PTHR26379">
    <property type="entry name" value="BTB/POZ AND MATH DOMAIN-CONTAINING PROTEIN 1"/>
    <property type="match status" value="1"/>
</dbReference>
<dbReference type="Gene3D" id="2.60.210.10">
    <property type="entry name" value="Apoptosis, Tumor Necrosis Factor Receptor Associated Protein 2, Chain A"/>
    <property type="match status" value="1"/>
</dbReference>
<evidence type="ECO:0000313" key="5">
    <source>
        <dbReference type="EMBL" id="KAG2576486.1"/>
    </source>
</evidence>
<feature type="domain" description="MATH" evidence="4">
    <location>
        <begin position="11"/>
        <end position="127"/>
    </location>
</feature>
<comment type="pathway">
    <text evidence="1">Protein modification; protein ubiquitination.</text>
</comment>
<dbReference type="InterPro" id="IPR056423">
    <property type="entry name" value="BACK_BPM_SPOP"/>
</dbReference>
<dbReference type="Pfam" id="PF00651">
    <property type="entry name" value="BTB"/>
    <property type="match status" value="1"/>
</dbReference>
<dbReference type="Gene3D" id="3.30.710.10">
    <property type="entry name" value="Potassium Channel Kv1.1, Chain A"/>
    <property type="match status" value="1"/>
</dbReference>
<accession>A0A8T0QTM3</accession>
<comment type="caution">
    <text evidence="5">The sequence shown here is derived from an EMBL/GenBank/DDBJ whole genome shotgun (WGS) entry which is preliminary data.</text>
</comment>
<dbReference type="OrthoDB" id="6359816at2759"/>
<organism evidence="5 6">
    <name type="scientific">Panicum virgatum</name>
    <name type="common">Blackwell switchgrass</name>
    <dbReference type="NCBI Taxonomy" id="38727"/>
    <lineage>
        <taxon>Eukaryota</taxon>
        <taxon>Viridiplantae</taxon>
        <taxon>Streptophyta</taxon>
        <taxon>Embryophyta</taxon>
        <taxon>Tracheophyta</taxon>
        <taxon>Spermatophyta</taxon>
        <taxon>Magnoliopsida</taxon>
        <taxon>Liliopsida</taxon>
        <taxon>Poales</taxon>
        <taxon>Poaceae</taxon>
        <taxon>PACMAD clade</taxon>
        <taxon>Panicoideae</taxon>
        <taxon>Panicodae</taxon>
        <taxon>Paniceae</taxon>
        <taxon>Panicinae</taxon>
        <taxon>Panicum</taxon>
        <taxon>Panicum sect. Hiantes</taxon>
    </lineage>
</organism>
<dbReference type="CDD" id="cd00121">
    <property type="entry name" value="MATH"/>
    <property type="match status" value="1"/>
</dbReference>
<keyword evidence="6" id="KW-1185">Reference proteome</keyword>
<dbReference type="SUPFAM" id="SSF49599">
    <property type="entry name" value="TRAF domain-like"/>
    <property type="match status" value="1"/>
</dbReference>
<protein>
    <submittedName>
        <fullName evidence="5">Uncharacterized protein</fullName>
    </submittedName>
</protein>
<feature type="domain" description="BTB" evidence="3">
    <location>
        <begin position="173"/>
        <end position="240"/>
    </location>
</feature>
<dbReference type="PROSITE" id="PS50144">
    <property type="entry name" value="MATH"/>
    <property type="match status" value="1"/>
</dbReference>
<evidence type="ECO:0000259" key="3">
    <source>
        <dbReference type="PROSITE" id="PS50097"/>
    </source>
</evidence>
<dbReference type="PROSITE" id="PS50097">
    <property type="entry name" value="BTB"/>
    <property type="match status" value="1"/>
</dbReference>
<dbReference type="GO" id="GO:0016567">
    <property type="term" value="P:protein ubiquitination"/>
    <property type="evidence" value="ECO:0007669"/>
    <property type="project" value="InterPro"/>
</dbReference>
<dbReference type="SUPFAM" id="SSF54695">
    <property type="entry name" value="POZ domain"/>
    <property type="match status" value="1"/>
</dbReference>
<comment type="similarity">
    <text evidence="2">Belongs to the Tdpoz family.</text>
</comment>
<dbReference type="Pfam" id="PF24570">
    <property type="entry name" value="BACK_BPM_SPOP"/>
    <property type="match status" value="1"/>
</dbReference>
<dbReference type="Proteomes" id="UP000823388">
    <property type="component" value="Chromosome 6N"/>
</dbReference>
<sequence length="315" mass="34548">MASPPHTVTARGAHQFEIVGYSLIKGLAAGEFVRSGAFAVGGYRWSVRFYPGGFSPPHRAFVSAFLKITSKDARAWARFDLRLLDRATGLSRSVRRAAEPVVFDYSAPPGKCRGKRGARALMLRSELEASLTIECVVDVVSGGVPPVAPRRLRAPPSDLSKHLGELLDRQDQTDVAFDVRGEVFRAHKAVLATRSPVFMAELYGGMKEKGMECIAIDDIQPVVFSALVGFIYTDVLVLPGDLLEGDDDDYKEMVRHLLEAADRYGMERLMLMCESILCRSLDGSTVETTLALADQHYCTALKDVCLQFMSLGLQG</sequence>
<dbReference type="InterPro" id="IPR008974">
    <property type="entry name" value="TRAF-like"/>
</dbReference>
<dbReference type="InterPro" id="IPR011333">
    <property type="entry name" value="SKP1/BTB/POZ_sf"/>
</dbReference>
<dbReference type="SMART" id="SM00225">
    <property type="entry name" value="BTB"/>
    <property type="match status" value="1"/>
</dbReference>
<evidence type="ECO:0000313" key="6">
    <source>
        <dbReference type="Proteomes" id="UP000823388"/>
    </source>
</evidence>
<dbReference type="EMBL" id="CM029048">
    <property type="protein sequence ID" value="KAG2576486.1"/>
    <property type="molecule type" value="Genomic_DNA"/>
</dbReference>
<dbReference type="InterPro" id="IPR045005">
    <property type="entry name" value="BPM1-6"/>
</dbReference>
<dbReference type="AlphaFoldDB" id="A0A8T0QTM3"/>
<dbReference type="InterPro" id="IPR000210">
    <property type="entry name" value="BTB/POZ_dom"/>
</dbReference>